<keyword evidence="2" id="KW-0067">ATP-binding</keyword>
<gene>
    <name evidence="4" type="ORF">RclHR1_04680007</name>
</gene>
<dbReference type="SMART" id="SM00220">
    <property type="entry name" value="S_TKc"/>
    <property type="match status" value="1"/>
</dbReference>
<evidence type="ECO:0000313" key="5">
    <source>
        <dbReference type="Proteomes" id="UP000247702"/>
    </source>
</evidence>
<reference evidence="4 5" key="1">
    <citation type="submission" date="2017-11" db="EMBL/GenBank/DDBJ databases">
        <title>The genome of Rhizophagus clarus HR1 reveals common genetic basis of auxotrophy among arbuscular mycorrhizal fungi.</title>
        <authorList>
            <person name="Kobayashi Y."/>
        </authorList>
    </citation>
    <scope>NUCLEOTIDE SEQUENCE [LARGE SCALE GENOMIC DNA]</scope>
    <source>
        <strain evidence="4 5">HR1</strain>
    </source>
</reference>
<sequence length="2189" mass="259704">MKWCRPCQINSFKNYTSISDNEKINNFIQEMQLKINKYYDVVFEWIPYSQFNDINEKNGFTNAIWKDGPLKFNCDRTKYEREHNIEVSLKYSQSIADEFLNEAKEYSIQYFSGDIRKIYGISQNSDTKEYIMVLESSDYCKRCDTSYINKWCKQCQTNSFKEKFTNWTSRNEQIDNFIQGKQLNIRVSSNIVFEWIPYEQFNDIKEVLVGNDFTTYLAIWKVGRLRFSKSETKYERDQNIEVTLKCFHNLQNKVDEFLNKVNLHHGKDNQDLYGISQYPITKDYIIVLGNGCYKCNKKYTEINHKWCKPCQINSFKENFANWTSGNKQIDEYIQELQLKTGNPLEIIFEWIPYNQFNDIKEINKNDFVTIHSAFWRDGPLIYNKDGYEYVRNQKNQNKKVILKCLHNKPEEFLNEVKAYPIKYSRTQIKYGISQNPNTKDYIMVLQDGYCEKCNQKCTDANYNWCKPCQIISLKENFINWSENENINGFIQEMRLKIDNPLDIIFELIPYNQFDDIKEINEDGFTKAMWKDGPLNFDKDKNEYKRSQNKEVTLRYLYNLQNAADEFLNEAVRAYSIKKHDNNIRKIYGISQNPDTKEYILILQYVKCEKCVKKKEWCKYCEIDFLKENFANWTSGNEIIDNFIQDMQLKVNSQTDIVVEWIPYDQFNDIDEISKNNIFIIYLSKWKDGTLVYLTDKNKYGRLQSNQDKQIILKCLHDSNNFLNEATKYSIKLNDNIRNIFGITQNPNTKEYFMILQYGLYCEKCYMYEIDKQSKWCKLCQIDFLKENFKNWTSGNEIIDNIIQEMQLKINSQTDIVVEWISYDQFDNIKEIVKYDIATTHSAIWKDGPLYYDNDQAKYIRNQGKNVFLKCLHNSQNIGNEFLNEVIKTYSIKVNDYIRNIYGITQNPDTKNYIIVLEANGYCEKCDKGYTYVIKWCKTCEIKYLKRNFTNWTSGNKIIDDFIQEMQLKVKSSFDIIFEWIPYNQLDDIKEINKDEFTDNTHSAIWKDGPLNYIEDKKIYTRDENEKVALKSLHNSQNITNEFLNEVIKTYSISKYGDDFPTIYGLSQNLDTKEYIMVLNDEYCKKCCKKYTDYPNWCKHCERNSLKENFVNWSSGNEIINNFIQEMQLKIDSCYDIIFEWIPYNQFDDIKEIVNNDFGIVYSAVWKDGPLNYDKDKMKYIKSQEDQNKIVTLKYLHDFLQNITDELIFKTYSIKKYNNGVRNIYGISQNPNTKEYIMILQDGYCEKCDKKYTDLKRKWCKPCQINSLQRVLLDGNEKVNNFILEMQLKIDSYDDIVVEWIPHNQFNAIKEISKNDFVTIHSAIWLSGQLHYNEYENKYTRSQERKNQVVTLKCLRNYKNVTDEFLNEAKECSIKTHDDIRKIYGISQNPSTQEYIMVLQDKYCEKCSKIYTDTINNWCKPCEINSLKEKFVNWSSENEIINSFIQTMQLKIDSYDDIVVEWIPYDQFNDIKEISKNDLVTIYSAIWMSSQLYYNKYENKYTRSQERKNQVVTLKCLRNSKNITDEFLNEAKECSIKIRDNIRKIYGITQNPSTQEYMIVLQNKYCKKCSTIYKDTINNWCKPCEVNSLKEKFVNWSSGNDIIDNFIQEMQLKIDSCHDIIFEWIPYNQFDDIKDIVKNDFPRECSVVWKDGPLDYNKYKVEYERSQNKKIVLKCLQNSQNISNEFLIEAIKPYTINNIAYVRSMYGISQNPDTREYIMVLQDGYCEKCNNSKQVNATCFWCKLSQASINEKSNLNSYKIDFDFTSTNGDSKKVKKPHIKKSKIKRNIPLTTDSKLIPYNQFNDIKEISKSGFATVHSAIWENGSKEMASKKVALKCLHYSQNIIDELLDKVKVYSVKNPYILDVYGITQKPDTGEYIIILKYVEGESFNNWMITNYKEFSWEYKMKLLYNITYGLKVIHQNQMVHHNFHTGNILIQNRNLSYISDIGLYKKVDNTATSAAGGVEVQIYGVVPYVAPEVLNGKNYTQASDIYSLGMIMYFIATGKQPFSNCAHDQNLALNICNGIRPEINDLEAPKCYIDLMKRCWDSNPVNRPKAAEVEELVTLFYYSYKYDKSHELDFKTIMKIEKKQEHYEIEKQFKKSEDYRKSNNLYTGKNPNAHSQAIYTSRLFNISQKIFQSDDDTKNFTFTFIKEIIKAVLKRLPQCDWPLIEIVLKDYNQLSKNGKQHEEI</sequence>
<comment type="caution">
    <text evidence="4">The sequence shown here is derived from an EMBL/GenBank/DDBJ whole genome shotgun (WGS) entry which is preliminary data.</text>
</comment>
<accession>A0A2Z6RIU4</accession>
<dbReference type="Proteomes" id="UP000247702">
    <property type="component" value="Unassembled WGS sequence"/>
</dbReference>
<dbReference type="PROSITE" id="PS50011">
    <property type="entry name" value="PROTEIN_KINASE_DOM"/>
    <property type="match status" value="1"/>
</dbReference>
<dbReference type="GO" id="GO:0004672">
    <property type="term" value="F:protein kinase activity"/>
    <property type="evidence" value="ECO:0007669"/>
    <property type="project" value="InterPro"/>
</dbReference>
<dbReference type="EMBL" id="BEXD01003835">
    <property type="protein sequence ID" value="GBC02546.1"/>
    <property type="molecule type" value="Genomic_DNA"/>
</dbReference>
<dbReference type="InterPro" id="IPR050198">
    <property type="entry name" value="Non-receptor_tyrosine_kinases"/>
</dbReference>
<dbReference type="InterPro" id="IPR001245">
    <property type="entry name" value="Ser-Thr/Tyr_kinase_cat_dom"/>
</dbReference>
<name>A0A2Z6RIU4_9GLOM</name>
<dbReference type="SUPFAM" id="SSF56112">
    <property type="entry name" value="Protein kinase-like (PK-like)"/>
    <property type="match status" value="1"/>
</dbReference>
<dbReference type="GO" id="GO:0005524">
    <property type="term" value="F:ATP binding"/>
    <property type="evidence" value="ECO:0007669"/>
    <property type="project" value="UniProtKB-KW"/>
</dbReference>
<dbReference type="InterPro" id="IPR000719">
    <property type="entry name" value="Prot_kinase_dom"/>
</dbReference>
<feature type="domain" description="Protein kinase" evidence="3">
    <location>
        <begin position="1801"/>
        <end position="2066"/>
    </location>
</feature>
<proteinExistence type="predicted"/>
<evidence type="ECO:0000256" key="2">
    <source>
        <dbReference type="ARBA" id="ARBA00022840"/>
    </source>
</evidence>
<evidence type="ECO:0000256" key="1">
    <source>
        <dbReference type="ARBA" id="ARBA00022741"/>
    </source>
</evidence>
<protein>
    <recommendedName>
        <fullName evidence="3">Protein kinase domain-containing protein</fullName>
    </recommendedName>
</protein>
<evidence type="ECO:0000259" key="3">
    <source>
        <dbReference type="PROSITE" id="PS50011"/>
    </source>
</evidence>
<dbReference type="Pfam" id="PF07714">
    <property type="entry name" value="PK_Tyr_Ser-Thr"/>
    <property type="match status" value="1"/>
</dbReference>
<keyword evidence="5" id="KW-1185">Reference proteome</keyword>
<dbReference type="Gene3D" id="1.10.510.10">
    <property type="entry name" value="Transferase(Phosphotransferase) domain 1"/>
    <property type="match status" value="1"/>
</dbReference>
<keyword evidence="1" id="KW-0547">Nucleotide-binding</keyword>
<organism evidence="4 5">
    <name type="scientific">Rhizophagus clarus</name>
    <dbReference type="NCBI Taxonomy" id="94130"/>
    <lineage>
        <taxon>Eukaryota</taxon>
        <taxon>Fungi</taxon>
        <taxon>Fungi incertae sedis</taxon>
        <taxon>Mucoromycota</taxon>
        <taxon>Glomeromycotina</taxon>
        <taxon>Glomeromycetes</taxon>
        <taxon>Glomerales</taxon>
        <taxon>Glomeraceae</taxon>
        <taxon>Rhizophagus</taxon>
    </lineage>
</organism>
<dbReference type="InterPro" id="IPR011009">
    <property type="entry name" value="Kinase-like_dom_sf"/>
</dbReference>
<evidence type="ECO:0000313" key="4">
    <source>
        <dbReference type="EMBL" id="GBC02546.1"/>
    </source>
</evidence>
<dbReference type="PANTHER" id="PTHR24418">
    <property type="entry name" value="TYROSINE-PROTEIN KINASE"/>
    <property type="match status" value="1"/>
</dbReference>